<dbReference type="AlphaFoldDB" id="A0A9P2DNN3"/>
<organism evidence="2 3">
    <name type="scientific">Listeria monocytogenes serotype 1/2a</name>
    <dbReference type="NCBI Taxonomy" id="1906951"/>
    <lineage>
        <taxon>Bacteria</taxon>
        <taxon>Bacillati</taxon>
        <taxon>Bacillota</taxon>
        <taxon>Bacilli</taxon>
        <taxon>Bacillales</taxon>
        <taxon>Listeriaceae</taxon>
        <taxon>Listeria</taxon>
    </lineage>
</organism>
<dbReference type="Pfam" id="PF07508">
    <property type="entry name" value="Recombinase"/>
    <property type="match status" value="1"/>
</dbReference>
<protein>
    <recommendedName>
        <fullName evidence="1">Recombinase domain-containing protein</fullName>
    </recommendedName>
</protein>
<accession>A0A9P2DNN3</accession>
<comment type="caution">
    <text evidence="2">The sequence shown here is derived from an EMBL/GenBank/DDBJ whole genome shotgun (WGS) entry which is preliminary data.</text>
</comment>
<name>A0A9P2DNN3_LISMN</name>
<dbReference type="InterPro" id="IPR011109">
    <property type="entry name" value="DNA_bind_recombinase_dom"/>
</dbReference>
<dbReference type="PANTHER" id="PTHR30461:SF23">
    <property type="entry name" value="DNA RECOMBINASE-RELATED"/>
    <property type="match status" value="1"/>
</dbReference>
<proteinExistence type="predicted"/>
<dbReference type="EMBL" id="AAASZT010000006">
    <property type="protein sequence ID" value="EAE6068296.1"/>
    <property type="molecule type" value="Genomic_DNA"/>
</dbReference>
<dbReference type="GO" id="GO:0003677">
    <property type="term" value="F:DNA binding"/>
    <property type="evidence" value="ECO:0007669"/>
    <property type="project" value="InterPro"/>
</dbReference>
<dbReference type="GO" id="GO:0000150">
    <property type="term" value="F:DNA strand exchange activity"/>
    <property type="evidence" value="ECO:0007669"/>
    <property type="project" value="InterPro"/>
</dbReference>
<dbReference type="PROSITE" id="PS51737">
    <property type="entry name" value="RECOMBINASE_DNA_BIND"/>
    <property type="match status" value="1"/>
</dbReference>
<dbReference type="Proteomes" id="UP000405615">
    <property type="component" value="Unassembled WGS sequence"/>
</dbReference>
<evidence type="ECO:0000259" key="1">
    <source>
        <dbReference type="PROSITE" id="PS51737"/>
    </source>
</evidence>
<dbReference type="InterPro" id="IPR038109">
    <property type="entry name" value="DNA_bind_recomb_sf"/>
</dbReference>
<sequence length="157" mass="18287">MQGDDDLVMLVLLIMMEKLLIEPKEAELVQLIYSKYLSGQGYRSIANELNKRGYQPIKGTLFSTTTIKDILHNKIYAGYLKYAHYVDWHTKRRKGKNSHPIIVKGDHEPIIDEHTYQAVQERLELESRHPNCNHTGENALTGLLRCPECEHQWQQIM</sequence>
<dbReference type="PANTHER" id="PTHR30461">
    <property type="entry name" value="DNA-INVERTASE FROM LAMBDOID PROPHAGE"/>
    <property type="match status" value="1"/>
</dbReference>
<evidence type="ECO:0000313" key="2">
    <source>
        <dbReference type="EMBL" id="EAE6068296.1"/>
    </source>
</evidence>
<gene>
    <name evidence="2" type="ORF">E3096_12820</name>
</gene>
<reference evidence="2 3" key="1">
    <citation type="submission" date="2019-03" db="EMBL/GenBank/DDBJ databases">
        <authorList>
            <consortium name="GenomeTrakr: Next Generation Sequencing Network for Food Pathogen Tracability"/>
        </authorList>
    </citation>
    <scope>NUCLEOTIDE SEQUENCE [LARGE SCALE GENOMIC DNA]</scope>
    <source>
        <strain evidence="2 3">LS1286</strain>
    </source>
</reference>
<dbReference type="InterPro" id="IPR050639">
    <property type="entry name" value="SSR_resolvase"/>
</dbReference>
<evidence type="ECO:0000313" key="3">
    <source>
        <dbReference type="Proteomes" id="UP000405615"/>
    </source>
</evidence>
<feature type="domain" description="Recombinase" evidence="1">
    <location>
        <begin position="9"/>
        <end position="129"/>
    </location>
</feature>
<dbReference type="Gene3D" id="3.90.1750.20">
    <property type="entry name" value="Putative Large Serine Recombinase, Chain B, Domain 2"/>
    <property type="match status" value="1"/>
</dbReference>